<dbReference type="InterPro" id="IPR050769">
    <property type="entry name" value="NAT_camello-type"/>
</dbReference>
<keyword evidence="4" id="KW-1185">Reference proteome</keyword>
<evidence type="ECO:0000313" key="4">
    <source>
        <dbReference type="Proteomes" id="UP000294927"/>
    </source>
</evidence>
<accession>A0A4R7V1L7</accession>
<organism evidence="3 4">
    <name type="scientific">Actinophytocola oryzae</name>
    <dbReference type="NCBI Taxonomy" id="502181"/>
    <lineage>
        <taxon>Bacteria</taxon>
        <taxon>Bacillati</taxon>
        <taxon>Actinomycetota</taxon>
        <taxon>Actinomycetes</taxon>
        <taxon>Pseudonocardiales</taxon>
        <taxon>Pseudonocardiaceae</taxon>
    </lineage>
</organism>
<gene>
    <name evidence="3" type="ORF">CLV71_116132</name>
</gene>
<dbReference type="InterPro" id="IPR016181">
    <property type="entry name" value="Acyl_CoA_acyltransferase"/>
</dbReference>
<dbReference type="GO" id="GO:0008080">
    <property type="term" value="F:N-acetyltransferase activity"/>
    <property type="evidence" value="ECO:0007669"/>
    <property type="project" value="InterPro"/>
</dbReference>
<dbReference type="SUPFAM" id="SSF55729">
    <property type="entry name" value="Acyl-CoA N-acyltransferases (Nat)"/>
    <property type="match status" value="1"/>
</dbReference>
<dbReference type="PANTHER" id="PTHR13947:SF37">
    <property type="entry name" value="LD18367P"/>
    <property type="match status" value="1"/>
</dbReference>
<feature type="domain" description="N-acetyltransferase" evidence="2">
    <location>
        <begin position="15"/>
        <end position="170"/>
    </location>
</feature>
<dbReference type="EMBL" id="SOCP01000016">
    <property type="protein sequence ID" value="TDV43198.1"/>
    <property type="molecule type" value="Genomic_DNA"/>
</dbReference>
<reference evidence="3 4" key="1">
    <citation type="submission" date="2019-03" db="EMBL/GenBank/DDBJ databases">
        <title>Genomic Encyclopedia of Archaeal and Bacterial Type Strains, Phase II (KMG-II): from individual species to whole genera.</title>
        <authorList>
            <person name="Goeker M."/>
        </authorList>
    </citation>
    <scope>NUCLEOTIDE SEQUENCE [LARGE SCALE GENOMIC DNA]</scope>
    <source>
        <strain evidence="3 4">DSM 45499</strain>
    </source>
</reference>
<dbReference type="PROSITE" id="PS51186">
    <property type="entry name" value="GNAT"/>
    <property type="match status" value="1"/>
</dbReference>
<dbReference type="PANTHER" id="PTHR13947">
    <property type="entry name" value="GNAT FAMILY N-ACETYLTRANSFERASE"/>
    <property type="match status" value="1"/>
</dbReference>
<dbReference type="OrthoDB" id="4239841at2"/>
<evidence type="ECO:0000313" key="3">
    <source>
        <dbReference type="EMBL" id="TDV43198.1"/>
    </source>
</evidence>
<comment type="caution">
    <text evidence="3">The sequence shown here is derived from an EMBL/GenBank/DDBJ whole genome shotgun (WGS) entry which is preliminary data.</text>
</comment>
<name>A0A4R7V1L7_9PSEU</name>
<evidence type="ECO:0000256" key="1">
    <source>
        <dbReference type="ARBA" id="ARBA00022679"/>
    </source>
</evidence>
<sequence length="301" mass="32681">MATNTGARATTWQLTEVEPSEHALLEELAVLTRRAFAVGDMLPGLPDADGAHDTAASIRADLDAGIRLWMAHAGDGRPVGCVRAIPRPDRVWQIRRLAVALTDQGAGLGRLLVRGLERAALAEGVRRLVVWALVERGIAPLYSKLGYRTTGHLGTPDKPLSEAVMELDLGRPSPPLAYPWGTQPRCPYHGGLMVTWFGSASRTVAVTDRLTANPRPVVARQQERVTRLLGTARFLGGDGWADCPPRSSAAVCDTLAARADTVDGRVLVFERPYREVVEYTMPRTVAPELLALWRVPGDPVH</sequence>
<dbReference type="RefSeq" id="WP_133907095.1">
    <property type="nucleotide sequence ID" value="NZ_SOCP01000016.1"/>
</dbReference>
<protein>
    <submittedName>
        <fullName evidence="3">Acetyltransferase (GNAT) family protein</fullName>
    </submittedName>
</protein>
<dbReference type="CDD" id="cd04301">
    <property type="entry name" value="NAT_SF"/>
    <property type="match status" value="1"/>
</dbReference>
<dbReference type="InterPro" id="IPR000182">
    <property type="entry name" value="GNAT_dom"/>
</dbReference>
<keyword evidence="1 3" id="KW-0808">Transferase</keyword>
<dbReference type="Pfam" id="PF00583">
    <property type="entry name" value="Acetyltransf_1"/>
    <property type="match status" value="1"/>
</dbReference>
<evidence type="ECO:0000259" key="2">
    <source>
        <dbReference type="PROSITE" id="PS51186"/>
    </source>
</evidence>
<dbReference type="Gene3D" id="3.40.630.30">
    <property type="match status" value="1"/>
</dbReference>
<dbReference type="AlphaFoldDB" id="A0A4R7V1L7"/>
<dbReference type="Proteomes" id="UP000294927">
    <property type="component" value="Unassembled WGS sequence"/>
</dbReference>
<proteinExistence type="predicted"/>